<protein>
    <recommendedName>
        <fullName evidence="9">Transthyretin-like protein</fullName>
    </recommendedName>
</protein>
<name>A0A8T0A4I1_9BILA</name>
<evidence type="ECO:0000256" key="4">
    <source>
        <dbReference type="ARBA" id="ARBA00022729"/>
    </source>
</evidence>
<dbReference type="PANTHER" id="PTHR21700">
    <property type="entry name" value="TRANSTHYRETIN-LIKE FAMILY PROTEIN-RELATED"/>
    <property type="match status" value="1"/>
</dbReference>
<dbReference type="InterPro" id="IPR001534">
    <property type="entry name" value="Transthyretin-like"/>
</dbReference>
<evidence type="ECO:0000256" key="1">
    <source>
        <dbReference type="ARBA" id="ARBA00004613"/>
    </source>
</evidence>
<comment type="similarity">
    <text evidence="2">Belongs to the nematode transthyretin-like family.</text>
</comment>
<gene>
    <name evidence="7" type="ORF">Mgra_00000269</name>
</gene>
<sequence length="246" mass="28158">MLFTYIFVVLLLFTARVFATNKCVWVRGAVLCQKDASKQFNVEIRVYDRDGYKIFQAIDPDDLMGVTFTEPDGTFQLDGCGSDFNWFPGVPNNPDPYIQIRHYCNSAKGETLELPEFNTFVPKTHDVGIIVLDSNRTPNAPVTFPTINKPRHKLAESGEKREGEQLTQMSLFRLLFFFTLNHLLIKEDISKKNSSSPSLLWDSSSIELSDSDSNENKTSSYEERLPNLTKKKQRYETKEFFPADAD</sequence>
<proteinExistence type="inferred from homology"/>
<evidence type="ECO:0000313" key="7">
    <source>
        <dbReference type="EMBL" id="KAF7640450.1"/>
    </source>
</evidence>
<dbReference type="OrthoDB" id="5781504at2759"/>
<dbReference type="GO" id="GO:0009986">
    <property type="term" value="C:cell surface"/>
    <property type="evidence" value="ECO:0007669"/>
    <property type="project" value="InterPro"/>
</dbReference>
<reference evidence="7" key="1">
    <citation type="journal article" date="2020" name="Ecol. Evol.">
        <title>Genome structure and content of the rice root-knot nematode (Meloidogyne graminicola).</title>
        <authorList>
            <person name="Phan N.T."/>
            <person name="Danchin E.G.J."/>
            <person name="Klopp C."/>
            <person name="Perfus-Barbeoch L."/>
            <person name="Kozlowski D.K."/>
            <person name="Koutsovoulos G.D."/>
            <person name="Lopez-Roques C."/>
            <person name="Bouchez O."/>
            <person name="Zahm M."/>
            <person name="Besnard G."/>
            <person name="Bellafiore S."/>
        </authorList>
    </citation>
    <scope>NUCLEOTIDE SEQUENCE</scope>
    <source>
        <strain evidence="7">VN-18</strain>
    </source>
</reference>
<feature type="signal peptide" evidence="6">
    <location>
        <begin position="1"/>
        <end position="19"/>
    </location>
</feature>
<evidence type="ECO:0000256" key="2">
    <source>
        <dbReference type="ARBA" id="ARBA00010112"/>
    </source>
</evidence>
<dbReference type="InterPro" id="IPR038479">
    <property type="entry name" value="Transthyretin-like_sf"/>
</dbReference>
<keyword evidence="8" id="KW-1185">Reference proteome</keyword>
<keyword evidence="4 6" id="KW-0732">Signal</keyword>
<accession>A0A8T0A4I1</accession>
<dbReference type="GO" id="GO:0005576">
    <property type="term" value="C:extracellular region"/>
    <property type="evidence" value="ECO:0007669"/>
    <property type="project" value="UniProtKB-SubCell"/>
</dbReference>
<evidence type="ECO:0000256" key="6">
    <source>
        <dbReference type="SAM" id="SignalP"/>
    </source>
</evidence>
<dbReference type="Pfam" id="PF01060">
    <property type="entry name" value="TTR-52"/>
    <property type="match status" value="1"/>
</dbReference>
<evidence type="ECO:0000256" key="5">
    <source>
        <dbReference type="SAM" id="MobiDB-lite"/>
    </source>
</evidence>
<feature type="region of interest" description="Disordered" evidence="5">
    <location>
        <begin position="141"/>
        <end position="162"/>
    </location>
</feature>
<feature type="chain" id="PRO_5035757695" description="Transthyretin-like protein" evidence="6">
    <location>
        <begin position="20"/>
        <end position="246"/>
    </location>
</feature>
<feature type="compositionally biased region" description="Basic and acidic residues" evidence="5">
    <location>
        <begin position="153"/>
        <end position="162"/>
    </location>
</feature>
<dbReference type="Gene3D" id="2.60.40.3330">
    <property type="match status" value="1"/>
</dbReference>
<feature type="compositionally biased region" description="Low complexity" evidence="5">
    <location>
        <begin position="194"/>
        <end position="208"/>
    </location>
</feature>
<dbReference type="EMBL" id="JABEBT010000001">
    <property type="protein sequence ID" value="KAF7640450.1"/>
    <property type="molecule type" value="Genomic_DNA"/>
</dbReference>
<keyword evidence="3" id="KW-0964">Secreted</keyword>
<dbReference type="PANTHER" id="PTHR21700:SF12">
    <property type="entry name" value="TRANSTHYRETIN-LIKE FAMILY PROTEIN"/>
    <property type="match status" value="1"/>
</dbReference>
<dbReference type="AlphaFoldDB" id="A0A8T0A4I1"/>
<feature type="region of interest" description="Disordered" evidence="5">
    <location>
        <begin position="193"/>
        <end position="230"/>
    </location>
</feature>
<comment type="subcellular location">
    <subcellularLocation>
        <location evidence="1">Secreted</location>
    </subcellularLocation>
</comment>
<organism evidence="7 8">
    <name type="scientific">Meloidogyne graminicola</name>
    <dbReference type="NCBI Taxonomy" id="189291"/>
    <lineage>
        <taxon>Eukaryota</taxon>
        <taxon>Metazoa</taxon>
        <taxon>Ecdysozoa</taxon>
        <taxon>Nematoda</taxon>
        <taxon>Chromadorea</taxon>
        <taxon>Rhabditida</taxon>
        <taxon>Tylenchina</taxon>
        <taxon>Tylenchomorpha</taxon>
        <taxon>Tylenchoidea</taxon>
        <taxon>Meloidogynidae</taxon>
        <taxon>Meloidogyninae</taxon>
        <taxon>Meloidogyne</taxon>
    </lineage>
</organism>
<evidence type="ECO:0000313" key="8">
    <source>
        <dbReference type="Proteomes" id="UP000605970"/>
    </source>
</evidence>
<comment type="caution">
    <text evidence="7">The sequence shown here is derived from an EMBL/GenBank/DDBJ whole genome shotgun (WGS) entry which is preliminary data.</text>
</comment>
<dbReference type="Proteomes" id="UP000605970">
    <property type="component" value="Unassembled WGS sequence"/>
</dbReference>
<evidence type="ECO:0008006" key="9">
    <source>
        <dbReference type="Google" id="ProtNLM"/>
    </source>
</evidence>
<evidence type="ECO:0000256" key="3">
    <source>
        <dbReference type="ARBA" id="ARBA00022525"/>
    </source>
</evidence>